<keyword evidence="2" id="KW-0489">Methyltransferase</keyword>
<evidence type="ECO:0000259" key="1">
    <source>
        <dbReference type="Pfam" id="PF08241"/>
    </source>
</evidence>
<dbReference type="GO" id="GO:0032259">
    <property type="term" value="P:methylation"/>
    <property type="evidence" value="ECO:0007669"/>
    <property type="project" value="UniProtKB-KW"/>
</dbReference>
<dbReference type="SUPFAM" id="SSF53335">
    <property type="entry name" value="S-adenosyl-L-methionine-dependent methyltransferases"/>
    <property type="match status" value="1"/>
</dbReference>
<accession>A0ABT6KK64</accession>
<dbReference type="GO" id="GO:0008168">
    <property type="term" value="F:methyltransferase activity"/>
    <property type="evidence" value="ECO:0007669"/>
    <property type="project" value="UniProtKB-KW"/>
</dbReference>
<comment type="caution">
    <text evidence="2">The sequence shown here is derived from an EMBL/GenBank/DDBJ whole genome shotgun (WGS) entry which is preliminary data.</text>
</comment>
<dbReference type="EMBL" id="JARXVQ010000001">
    <property type="protein sequence ID" value="MDH6180373.1"/>
    <property type="molecule type" value="Genomic_DNA"/>
</dbReference>
<dbReference type="InterPro" id="IPR013216">
    <property type="entry name" value="Methyltransf_11"/>
</dbReference>
<dbReference type="InterPro" id="IPR029063">
    <property type="entry name" value="SAM-dependent_MTases_sf"/>
</dbReference>
<dbReference type="Pfam" id="PF08241">
    <property type="entry name" value="Methyltransf_11"/>
    <property type="match status" value="1"/>
</dbReference>
<reference evidence="2 3" key="1">
    <citation type="submission" date="2023-04" db="EMBL/GenBank/DDBJ databases">
        <title>Genome Encyclopedia of Bacteria and Archaea VI: Functional Genomics of Type Strains.</title>
        <authorList>
            <person name="Whitman W."/>
        </authorList>
    </citation>
    <scope>NUCLEOTIDE SEQUENCE [LARGE SCALE GENOMIC DNA]</scope>
    <source>
        <strain evidence="2 3">SG_E_30_P1</strain>
    </source>
</reference>
<keyword evidence="3" id="KW-1185">Reference proteome</keyword>
<protein>
    <submittedName>
        <fullName evidence="2">SAM-dependent methyltransferase</fullName>
    </submittedName>
</protein>
<dbReference type="CDD" id="cd02440">
    <property type="entry name" value="AdoMet_MTases"/>
    <property type="match status" value="1"/>
</dbReference>
<name>A0ABT6KK64_9MICO</name>
<sequence length="231" mass="25587">MGTGIDAELMRDIVGWDVRTWSTAVEFWNDHLGPTDAPLRCLEVGAGPGGPSLWLALQGHTVVCTNFQNTEGQARPLHDRYGVTGITYQDVDATAIPFENEFDLVIFKSVLGGVGREFEAQQRAMAGMLRALKPGGRLFFAENLRSTWFHRAARAIAYRIRGSSWRFMSVREMHQLLSGFREHELYTTGSLALFGVTEGQRGALAAVDDAFADRLTPPSWRYVSYGVATKG</sequence>
<feature type="domain" description="Methyltransferase type 11" evidence="1">
    <location>
        <begin position="42"/>
        <end position="140"/>
    </location>
</feature>
<evidence type="ECO:0000313" key="3">
    <source>
        <dbReference type="Proteomes" id="UP001160142"/>
    </source>
</evidence>
<evidence type="ECO:0000313" key="2">
    <source>
        <dbReference type="EMBL" id="MDH6180373.1"/>
    </source>
</evidence>
<keyword evidence="2" id="KW-0808">Transferase</keyword>
<dbReference type="Proteomes" id="UP001160142">
    <property type="component" value="Unassembled WGS sequence"/>
</dbReference>
<gene>
    <name evidence="2" type="ORF">M2152_000555</name>
</gene>
<organism evidence="2 3">
    <name type="scientific">Antiquaquibacter oligotrophicus</name>
    <dbReference type="NCBI Taxonomy" id="2880260"/>
    <lineage>
        <taxon>Bacteria</taxon>
        <taxon>Bacillati</taxon>
        <taxon>Actinomycetota</taxon>
        <taxon>Actinomycetes</taxon>
        <taxon>Micrococcales</taxon>
        <taxon>Microbacteriaceae</taxon>
        <taxon>Antiquaquibacter</taxon>
    </lineage>
</organism>
<dbReference type="Gene3D" id="3.40.50.150">
    <property type="entry name" value="Vaccinia Virus protein VP39"/>
    <property type="match status" value="1"/>
</dbReference>
<dbReference type="RefSeq" id="WP_322132729.1">
    <property type="nucleotide sequence ID" value="NZ_CP085036.1"/>
</dbReference>
<proteinExistence type="predicted"/>